<evidence type="ECO:0000313" key="12">
    <source>
        <dbReference type="EMBL" id="CAG2193656.1"/>
    </source>
</evidence>
<dbReference type="SUPFAM" id="SSF52949">
    <property type="entry name" value="Macro domain-like"/>
    <property type="match status" value="1"/>
</dbReference>
<dbReference type="OrthoDB" id="6275406at2759"/>
<dbReference type="InterPro" id="IPR013083">
    <property type="entry name" value="Znf_RING/FYVE/PHD"/>
</dbReference>
<dbReference type="GO" id="GO:0008270">
    <property type="term" value="F:zinc ion binding"/>
    <property type="evidence" value="ECO:0007669"/>
    <property type="project" value="UniProtKB-KW"/>
</dbReference>
<comment type="subcellular location">
    <subcellularLocation>
        <location evidence="9">Cytoplasm</location>
    </subcellularLocation>
</comment>
<keyword evidence="5 9" id="KW-0479">Metal-binding</keyword>
<dbReference type="InterPro" id="IPR039396">
    <property type="entry name" value="Deltex_C"/>
</dbReference>
<comment type="catalytic activity">
    <reaction evidence="1 9">
        <text>S-ubiquitinyl-[E2 ubiquitin-conjugating enzyme]-L-cysteine + [acceptor protein]-L-lysine = [E2 ubiquitin-conjugating enzyme]-L-cysteine + N(6)-ubiquitinyl-[acceptor protein]-L-lysine.</text>
        <dbReference type="EC" id="2.3.2.27"/>
    </reaction>
</comment>
<dbReference type="Proteomes" id="UP000683360">
    <property type="component" value="Unassembled WGS sequence"/>
</dbReference>
<dbReference type="PROSITE" id="PS51154">
    <property type="entry name" value="MACRO"/>
    <property type="match status" value="1"/>
</dbReference>
<dbReference type="PROSITE" id="PS00518">
    <property type="entry name" value="ZF_RING_1"/>
    <property type="match status" value="1"/>
</dbReference>
<evidence type="ECO:0000313" key="13">
    <source>
        <dbReference type="Proteomes" id="UP000683360"/>
    </source>
</evidence>
<accession>A0A8S3QEM2</accession>
<keyword evidence="6 8" id="KW-0863">Zinc-finger</keyword>
<dbReference type="GO" id="GO:0007219">
    <property type="term" value="P:Notch signaling pathway"/>
    <property type="evidence" value="ECO:0007669"/>
    <property type="project" value="InterPro"/>
</dbReference>
<evidence type="ECO:0000256" key="1">
    <source>
        <dbReference type="ARBA" id="ARBA00000900"/>
    </source>
</evidence>
<comment type="similarity">
    <text evidence="3 9">Belongs to the Deltex family.</text>
</comment>
<dbReference type="EMBL" id="CAJPWZ010000462">
    <property type="protein sequence ID" value="CAG2193656.1"/>
    <property type="molecule type" value="Genomic_DNA"/>
</dbReference>
<dbReference type="InterPro" id="IPR043472">
    <property type="entry name" value="Macro_dom-like"/>
</dbReference>
<dbReference type="GO" id="GO:0061630">
    <property type="term" value="F:ubiquitin protein ligase activity"/>
    <property type="evidence" value="ECO:0007669"/>
    <property type="project" value="UniProtKB-UniRule"/>
</dbReference>
<dbReference type="InterPro" id="IPR001841">
    <property type="entry name" value="Znf_RING"/>
</dbReference>
<evidence type="ECO:0000256" key="2">
    <source>
        <dbReference type="ARBA" id="ARBA00004906"/>
    </source>
</evidence>
<dbReference type="InterPro" id="IPR017907">
    <property type="entry name" value="Znf_RING_CS"/>
</dbReference>
<evidence type="ECO:0000256" key="6">
    <source>
        <dbReference type="ARBA" id="ARBA00022771"/>
    </source>
</evidence>
<dbReference type="EC" id="2.3.2.27" evidence="9"/>
<dbReference type="AlphaFoldDB" id="A0A8S3QEM2"/>
<dbReference type="InterPro" id="IPR002589">
    <property type="entry name" value="Macro_dom"/>
</dbReference>
<keyword evidence="9" id="KW-0963">Cytoplasm</keyword>
<dbReference type="Pfam" id="PF13639">
    <property type="entry name" value="zf-RING_2"/>
    <property type="match status" value="1"/>
</dbReference>
<dbReference type="InterPro" id="IPR039398">
    <property type="entry name" value="Deltex_fam"/>
</dbReference>
<evidence type="ECO:0000259" key="10">
    <source>
        <dbReference type="PROSITE" id="PS50089"/>
    </source>
</evidence>
<evidence type="ECO:0000256" key="4">
    <source>
        <dbReference type="ARBA" id="ARBA00022679"/>
    </source>
</evidence>
<name>A0A8S3QEM2_MYTED</name>
<sequence length="627" mass="70550">MTLKKVFGKALVSEQSLTTILTEIETIINNRPLTYISSDIRDPEPLTPSHLLHGRIITTTEMHNDKHNANIQELDTITANKLFERKGLLLDHFAKRWSNEYLTGLREYHRASGKHTGQVNIGDVVQLGTYHHIDILNYTQCTCFSEVNVKHFSVDESCHSIIYSDSSDTGFGGYIVETPQNIAHGMWVESERSKSSTWKELLKTCSVSKKQTQIRQDHFAGNMSRFQKQFMATKDLKVIVVQDDVINRKVNTIVCPQDENISNDGGIARAIEKVCDNLYRKAVKDLVYVMKSDIRKVKASPSSLPFQYVLQSVPPRYDKLAEANRSSFDKDLEKTIRNILRHCSDKGDVTSLAMPVLGIGKDGLDTPVLVFAKCFLIVLLEEIKSTVKFDVKEIHIVTNDISAAVIIADELGNEKSFNQVTSFSRTRNRGDKGNTKPDTKMAIAGKSFREKLEDGSENCLICTEPNIRPHELTCGHIFCKNCVQEIFKVKPVCPTCGSIQRVIKGDQPAGALKRRETRYSLPGYTGCGTIEIEYDIYGGVQGSCLSSKQHKGKLIADLLRIAFDRKLVFTIGHSRTTGQEGVVTWNDIHHKTSSSYGHQFGYPDEGYFDRVLDELKIKGVTEKDLKY</sequence>
<dbReference type="GO" id="GO:0016567">
    <property type="term" value="P:protein ubiquitination"/>
    <property type="evidence" value="ECO:0007669"/>
    <property type="project" value="UniProtKB-UniRule"/>
</dbReference>
<keyword evidence="7 9" id="KW-0862">Zinc</keyword>
<evidence type="ECO:0000259" key="11">
    <source>
        <dbReference type="PROSITE" id="PS51154"/>
    </source>
</evidence>
<evidence type="ECO:0000256" key="7">
    <source>
        <dbReference type="ARBA" id="ARBA00022833"/>
    </source>
</evidence>
<dbReference type="PANTHER" id="PTHR12622">
    <property type="entry name" value="DELTEX-RELATED"/>
    <property type="match status" value="1"/>
</dbReference>
<dbReference type="Gene3D" id="3.40.220.10">
    <property type="entry name" value="Leucine Aminopeptidase, subunit E, domain 1"/>
    <property type="match status" value="1"/>
</dbReference>
<dbReference type="Pfam" id="PF18102">
    <property type="entry name" value="DTC"/>
    <property type="match status" value="1"/>
</dbReference>
<dbReference type="PROSITE" id="PS50089">
    <property type="entry name" value="ZF_RING_2"/>
    <property type="match status" value="1"/>
</dbReference>
<comment type="caution">
    <text evidence="12">The sequence shown here is derived from an EMBL/GenBank/DDBJ whole genome shotgun (WGS) entry which is preliminary data.</text>
</comment>
<keyword evidence="12" id="KW-0012">Acyltransferase</keyword>
<comment type="pathway">
    <text evidence="2 9">Protein modification; protein ubiquitination.</text>
</comment>
<dbReference type="GO" id="GO:0005737">
    <property type="term" value="C:cytoplasm"/>
    <property type="evidence" value="ECO:0007669"/>
    <property type="project" value="UniProtKB-SubCell"/>
</dbReference>
<dbReference type="Gene3D" id="3.30.390.130">
    <property type="match status" value="1"/>
</dbReference>
<dbReference type="InterPro" id="IPR039399">
    <property type="entry name" value="Deltex_C_sf"/>
</dbReference>
<protein>
    <recommendedName>
        <fullName evidence="9">E3 ubiquitin-protein ligase</fullName>
        <ecNumber evidence="9">2.3.2.27</ecNumber>
    </recommendedName>
</protein>
<dbReference type="SMART" id="SM00184">
    <property type="entry name" value="RING"/>
    <property type="match status" value="1"/>
</dbReference>
<reference evidence="12" key="1">
    <citation type="submission" date="2021-03" db="EMBL/GenBank/DDBJ databases">
        <authorList>
            <person name="Bekaert M."/>
        </authorList>
    </citation>
    <scope>NUCLEOTIDE SEQUENCE</scope>
</reference>
<organism evidence="12 13">
    <name type="scientific">Mytilus edulis</name>
    <name type="common">Blue mussel</name>
    <dbReference type="NCBI Taxonomy" id="6550"/>
    <lineage>
        <taxon>Eukaryota</taxon>
        <taxon>Metazoa</taxon>
        <taxon>Spiralia</taxon>
        <taxon>Lophotrochozoa</taxon>
        <taxon>Mollusca</taxon>
        <taxon>Bivalvia</taxon>
        <taxon>Autobranchia</taxon>
        <taxon>Pteriomorphia</taxon>
        <taxon>Mytilida</taxon>
        <taxon>Mytiloidea</taxon>
        <taxon>Mytilidae</taxon>
        <taxon>Mytilinae</taxon>
        <taxon>Mytilus</taxon>
    </lineage>
</organism>
<evidence type="ECO:0000256" key="9">
    <source>
        <dbReference type="RuleBase" id="RU367105"/>
    </source>
</evidence>
<evidence type="ECO:0000256" key="8">
    <source>
        <dbReference type="PROSITE-ProRule" id="PRU00175"/>
    </source>
</evidence>
<gene>
    <name evidence="12" type="ORF">MEDL_8768</name>
</gene>
<proteinExistence type="inferred from homology"/>
<evidence type="ECO:0000256" key="3">
    <source>
        <dbReference type="ARBA" id="ARBA00009413"/>
    </source>
</evidence>
<evidence type="ECO:0000256" key="5">
    <source>
        <dbReference type="ARBA" id="ARBA00022723"/>
    </source>
</evidence>
<dbReference type="Gene3D" id="3.30.40.10">
    <property type="entry name" value="Zinc/RING finger domain, C3HC4 (zinc finger)"/>
    <property type="match status" value="1"/>
</dbReference>
<dbReference type="SUPFAM" id="SSF57850">
    <property type="entry name" value="RING/U-box"/>
    <property type="match status" value="1"/>
</dbReference>
<feature type="domain" description="Macro" evidence="11">
    <location>
        <begin position="225"/>
        <end position="415"/>
    </location>
</feature>
<keyword evidence="4 9" id="KW-0808">Transferase</keyword>
<feature type="domain" description="RING-type" evidence="10">
    <location>
        <begin position="459"/>
        <end position="496"/>
    </location>
</feature>
<dbReference type="Pfam" id="PF01661">
    <property type="entry name" value="Macro"/>
    <property type="match status" value="1"/>
</dbReference>
<keyword evidence="13" id="KW-1185">Reference proteome</keyword>